<dbReference type="SMART" id="SM00244">
    <property type="entry name" value="PHB"/>
    <property type="match status" value="1"/>
</dbReference>
<evidence type="ECO:0000256" key="7">
    <source>
        <dbReference type="SAM" id="Coils"/>
    </source>
</evidence>
<dbReference type="Gene3D" id="3.30.479.30">
    <property type="entry name" value="Band 7 domain"/>
    <property type="match status" value="1"/>
</dbReference>
<dbReference type="EMBL" id="JBHUHD010000001">
    <property type="protein sequence ID" value="MFD2139231.1"/>
    <property type="molecule type" value="Genomic_DNA"/>
</dbReference>
<evidence type="ECO:0000313" key="11">
    <source>
        <dbReference type="Proteomes" id="UP001597299"/>
    </source>
</evidence>
<evidence type="ECO:0000259" key="9">
    <source>
        <dbReference type="SMART" id="SM00244"/>
    </source>
</evidence>
<evidence type="ECO:0000313" key="10">
    <source>
        <dbReference type="EMBL" id="MFD2139231.1"/>
    </source>
</evidence>
<feature type="compositionally biased region" description="Low complexity" evidence="8">
    <location>
        <begin position="381"/>
        <end position="395"/>
    </location>
</feature>
<dbReference type="Pfam" id="PF12221">
    <property type="entry name" value="HflK_N"/>
    <property type="match status" value="1"/>
</dbReference>
<dbReference type="RefSeq" id="WP_213354355.1">
    <property type="nucleotide sequence ID" value="NZ_JAHBGB010000041.1"/>
</dbReference>
<protein>
    <recommendedName>
        <fullName evidence="6">Protein HflK</fullName>
    </recommendedName>
</protein>
<proteinExistence type="inferred from homology"/>
<reference evidence="11" key="1">
    <citation type="journal article" date="2019" name="Int. J. Syst. Evol. Microbiol.">
        <title>The Global Catalogue of Microorganisms (GCM) 10K type strain sequencing project: providing services to taxonomists for standard genome sequencing and annotation.</title>
        <authorList>
            <consortium name="The Broad Institute Genomics Platform"/>
            <consortium name="The Broad Institute Genome Sequencing Center for Infectious Disease"/>
            <person name="Wu L."/>
            <person name="Ma J."/>
        </authorList>
    </citation>
    <scope>NUCLEOTIDE SEQUENCE [LARGE SCALE GENOMIC DNA]</scope>
    <source>
        <strain evidence="11">CCM 7435</strain>
    </source>
</reference>
<feature type="transmembrane region" description="Helical" evidence="6">
    <location>
        <begin position="57"/>
        <end position="77"/>
    </location>
</feature>
<sequence length="395" mass="42789">MPWKNQSGGPWGGGPRGPWGNGPQSPGPNSPDLEDLIRRGQEKLRTVVPGGFGSGKGILAIVAIAVIVWLLSGFYRVEPDEQGVVLRFGKFVSTSNPGLNYHLPYPIETVLTPQVTRVNRIDIGIRSGDDPRRGTAMRDVPEESLMLTGDENIVDVDFAVFWMVKPAAPGSTEDIGAANFLFNVQNPEGTIKAVAESAMREVVGRTNIQPILTGARQTIETAVHELMQRTLDEYQSGILVTQVQLQKVDPPQQVIDAFRDVQAARADAERLQNEAQAYANRVVPEARGDAARITQGAQGYKERAIIEARGQASRFLSVLAEYQKAPDVTRQRLYLETMERVFAGMDKVILDTQANGAGGQGVVPYLPLGALESRQASPRPTTQATQGQAAQGAAK</sequence>
<keyword evidence="11" id="KW-1185">Reference proteome</keyword>
<dbReference type="InterPro" id="IPR036013">
    <property type="entry name" value="Band_7/SPFH_dom_sf"/>
</dbReference>
<evidence type="ECO:0000256" key="5">
    <source>
        <dbReference type="ARBA" id="ARBA00023136"/>
    </source>
</evidence>
<accession>A0ABW4YSB9</accession>
<dbReference type="InterPro" id="IPR020980">
    <property type="entry name" value="Membrane_HflK_N"/>
</dbReference>
<dbReference type="PANTHER" id="PTHR43327">
    <property type="entry name" value="STOMATIN-LIKE PROTEIN 2, MITOCHONDRIAL"/>
    <property type="match status" value="1"/>
</dbReference>
<name>A0ABW4YSB9_9HYPH</name>
<gene>
    <name evidence="10" type="primary">hflK</name>
    <name evidence="10" type="ORF">ACFSNC_02340</name>
</gene>
<dbReference type="CDD" id="cd03404">
    <property type="entry name" value="SPFH_HflK"/>
    <property type="match status" value="1"/>
</dbReference>
<comment type="subunit">
    <text evidence="6">HflC and HflK may interact to form a multimeric complex.</text>
</comment>
<dbReference type="NCBIfam" id="TIGR01933">
    <property type="entry name" value="hflK"/>
    <property type="match status" value="1"/>
</dbReference>
<dbReference type="GO" id="GO:0006508">
    <property type="term" value="P:proteolysis"/>
    <property type="evidence" value="ECO:0007669"/>
    <property type="project" value="UniProtKB-KW"/>
</dbReference>
<feature type="compositionally biased region" description="Gly residues" evidence="8">
    <location>
        <begin position="9"/>
        <end position="20"/>
    </location>
</feature>
<dbReference type="InterPro" id="IPR050710">
    <property type="entry name" value="Band7/mec-2_domain"/>
</dbReference>
<dbReference type="Proteomes" id="UP001597299">
    <property type="component" value="Unassembled WGS sequence"/>
</dbReference>
<dbReference type="InterPro" id="IPR010201">
    <property type="entry name" value="HflK"/>
</dbReference>
<keyword evidence="10" id="KW-0645">Protease</keyword>
<feature type="region of interest" description="Disordered" evidence="8">
    <location>
        <begin position="373"/>
        <end position="395"/>
    </location>
</feature>
<evidence type="ECO:0000256" key="6">
    <source>
        <dbReference type="RuleBase" id="RU364113"/>
    </source>
</evidence>
<dbReference type="GO" id="GO:0008233">
    <property type="term" value="F:peptidase activity"/>
    <property type="evidence" value="ECO:0007669"/>
    <property type="project" value="UniProtKB-KW"/>
</dbReference>
<organism evidence="10 11">
    <name type="scientific">Ancylobacter oerskovii</name>
    <dbReference type="NCBI Taxonomy" id="459519"/>
    <lineage>
        <taxon>Bacteria</taxon>
        <taxon>Pseudomonadati</taxon>
        <taxon>Pseudomonadota</taxon>
        <taxon>Alphaproteobacteria</taxon>
        <taxon>Hyphomicrobiales</taxon>
        <taxon>Xanthobacteraceae</taxon>
        <taxon>Ancylobacter</taxon>
    </lineage>
</organism>
<feature type="region of interest" description="Disordered" evidence="8">
    <location>
        <begin position="1"/>
        <end position="34"/>
    </location>
</feature>
<feature type="coiled-coil region" evidence="7">
    <location>
        <begin position="254"/>
        <end position="281"/>
    </location>
</feature>
<comment type="function">
    <text evidence="6">HflC and HflK could encode or regulate a protease.</text>
</comment>
<evidence type="ECO:0000256" key="4">
    <source>
        <dbReference type="ARBA" id="ARBA00022989"/>
    </source>
</evidence>
<dbReference type="Pfam" id="PF01145">
    <property type="entry name" value="Band_7"/>
    <property type="match status" value="1"/>
</dbReference>
<keyword evidence="7" id="KW-0175">Coiled coil</keyword>
<keyword evidence="5 6" id="KW-0472">Membrane</keyword>
<dbReference type="PANTHER" id="PTHR43327:SF2">
    <property type="entry name" value="MODULATOR OF FTSH PROTEASE HFLK"/>
    <property type="match status" value="1"/>
</dbReference>
<comment type="subcellular location">
    <subcellularLocation>
        <location evidence="1">Membrane</location>
        <topology evidence="1">Single-pass membrane protein</topology>
    </subcellularLocation>
</comment>
<comment type="similarity">
    <text evidence="2 6">Belongs to the band 7/mec-2 family. HflK subfamily.</text>
</comment>
<keyword evidence="10" id="KW-0378">Hydrolase</keyword>
<feature type="domain" description="Band 7" evidence="9">
    <location>
        <begin position="72"/>
        <end position="262"/>
    </location>
</feature>
<evidence type="ECO:0000256" key="1">
    <source>
        <dbReference type="ARBA" id="ARBA00004167"/>
    </source>
</evidence>
<evidence type="ECO:0000256" key="3">
    <source>
        <dbReference type="ARBA" id="ARBA00022692"/>
    </source>
</evidence>
<dbReference type="InterPro" id="IPR001107">
    <property type="entry name" value="Band_7"/>
</dbReference>
<keyword evidence="3 6" id="KW-0812">Transmembrane</keyword>
<evidence type="ECO:0000256" key="2">
    <source>
        <dbReference type="ARBA" id="ARBA00006971"/>
    </source>
</evidence>
<keyword evidence="4 6" id="KW-1133">Transmembrane helix</keyword>
<dbReference type="SUPFAM" id="SSF117892">
    <property type="entry name" value="Band 7/SPFH domain"/>
    <property type="match status" value="1"/>
</dbReference>
<evidence type="ECO:0000256" key="8">
    <source>
        <dbReference type="SAM" id="MobiDB-lite"/>
    </source>
</evidence>
<comment type="caution">
    <text evidence="10">The sequence shown here is derived from an EMBL/GenBank/DDBJ whole genome shotgun (WGS) entry which is preliminary data.</text>
</comment>